<protein>
    <recommendedName>
        <fullName evidence="2">Protein SirB1 N-terminal domain-containing protein</fullName>
    </recommendedName>
</protein>
<evidence type="ECO:0000313" key="3">
    <source>
        <dbReference type="EMBL" id="ACF14833.1"/>
    </source>
</evidence>
<dbReference type="KEGG" id="cts:Ctha_2383"/>
<evidence type="ECO:0000256" key="1">
    <source>
        <dbReference type="ARBA" id="ARBA00007100"/>
    </source>
</evidence>
<sequence>MDTLNSEVKAMIYLLDDDDETVFQAVSQKLSQIVNPERPDSEEILQLMLEKKNNTHAVISEKIESLIDNIQFDYLAPLLKSLLIHDAQLEDIIFLIAQIGYPALDIDKYKKELNKIENAFHIEYYTSSMTEVNKALLLNVIIYDHEGYRGNSSNYYDPDNSYLNRVMDRKLGIPITLGALYLVIAKRLGLPIYGVNMPAHFMLKYERKNYELFIDPFNRGRILEKQDCIRFLMNAGYGYVEQYLARASSLDLCERMLNNLKNSYRELNNLKKFSLIERYLQVVREVKGKVLFQILMGIFISTHQTKTLNFN</sequence>
<dbReference type="Proteomes" id="UP000001208">
    <property type="component" value="Chromosome"/>
</dbReference>
<dbReference type="Pfam" id="PF13369">
    <property type="entry name" value="Transglut_core2"/>
    <property type="match status" value="1"/>
</dbReference>
<reference evidence="3 4" key="1">
    <citation type="submission" date="2008-06" db="EMBL/GenBank/DDBJ databases">
        <title>Complete sequence of Chloroherpeton thalassium ATCC 35110.</title>
        <authorList>
            <consortium name="US DOE Joint Genome Institute"/>
            <person name="Lucas S."/>
            <person name="Copeland A."/>
            <person name="Lapidus A."/>
            <person name="Glavina del Rio T."/>
            <person name="Dalin E."/>
            <person name="Tice H."/>
            <person name="Bruce D."/>
            <person name="Goodwin L."/>
            <person name="Pitluck S."/>
            <person name="Schmutz J."/>
            <person name="Larimer F."/>
            <person name="Land M."/>
            <person name="Hauser L."/>
            <person name="Kyrpides N."/>
            <person name="Mikhailova N."/>
            <person name="Liu Z."/>
            <person name="Li T."/>
            <person name="Zhao F."/>
            <person name="Overmann J."/>
            <person name="Bryant D.A."/>
            <person name="Richardson P."/>
        </authorList>
    </citation>
    <scope>NUCLEOTIDE SEQUENCE [LARGE SCALE GENOMIC DNA]</scope>
    <source>
        <strain evidence="4">ATCC 35110 / GB-78</strain>
    </source>
</reference>
<dbReference type="PANTHER" id="PTHR31350">
    <property type="entry name" value="SI:DKEY-261L7.2"/>
    <property type="match status" value="1"/>
</dbReference>
<feature type="domain" description="Protein SirB1 N-terminal" evidence="2">
    <location>
        <begin position="108"/>
        <end position="258"/>
    </location>
</feature>
<dbReference type="InterPro" id="IPR032698">
    <property type="entry name" value="SirB1_N"/>
</dbReference>
<dbReference type="PANTHER" id="PTHR31350:SF21">
    <property type="entry name" value="F-BOX ONLY PROTEIN 21"/>
    <property type="match status" value="1"/>
</dbReference>
<dbReference type="EMBL" id="CP001100">
    <property type="protein sequence ID" value="ACF14833.1"/>
    <property type="molecule type" value="Genomic_DNA"/>
</dbReference>
<accession>B3QX23</accession>
<proteinExistence type="inferred from homology"/>
<dbReference type="HOGENOM" id="CLU_063810_3_0_10"/>
<evidence type="ECO:0000313" key="4">
    <source>
        <dbReference type="Proteomes" id="UP000001208"/>
    </source>
</evidence>
<dbReference type="eggNOG" id="COG2912">
    <property type="taxonomic scope" value="Bacteria"/>
</dbReference>
<name>B3QX23_CHLT3</name>
<dbReference type="OrthoDB" id="188084at2"/>
<dbReference type="STRING" id="517418.Ctha_2383"/>
<evidence type="ECO:0000259" key="2">
    <source>
        <dbReference type="Pfam" id="PF13369"/>
    </source>
</evidence>
<gene>
    <name evidence="3" type="ordered locus">Ctha_2383</name>
</gene>
<dbReference type="RefSeq" id="WP_012500915.1">
    <property type="nucleotide sequence ID" value="NC_011026.1"/>
</dbReference>
<dbReference type="AlphaFoldDB" id="B3QX23"/>
<comment type="similarity">
    <text evidence="1">Belongs to the UPF0162 family.</text>
</comment>
<keyword evidence="4" id="KW-1185">Reference proteome</keyword>
<organism evidence="3 4">
    <name type="scientific">Chloroherpeton thalassium (strain ATCC 35110 / GB-78)</name>
    <dbReference type="NCBI Taxonomy" id="517418"/>
    <lineage>
        <taxon>Bacteria</taxon>
        <taxon>Pseudomonadati</taxon>
        <taxon>Chlorobiota</taxon>
        <taxon>Chlorobiia</taxon>
        <taxon>Chlorobiales</taxon>
        <taxon>Chloroherpetonaceae</taxon>
        <taxon>Chloroherpeton</taxon>
    </lineage>
</organism>